<evidence type="ECO:0000256" key="3">
    <source>
        <dbReference type="ARBA" id="ARBA00022801"/>
    </source>
</evidence>
<evidence type="ECO:0000256" key="2">
    <source>
        <dbReference type="ARBA" id="ARBA00022670"/>
    </source>
</evidence>
<accession>A0A9P9ABM5</accession>
<evidence type="ECO:0000256" key="5">
    <source>
        <dbReference type="SAM" id="MobiDB-lite"/>
    </source>
</evidence>
<dbReference type="AlphaFoldDB" id="A0A9P9ABM5"/>
<dbReference type="GO" id="GO:0006508">
    <property type="term" value="P:proteolysis"/>
    <property type="evidence" value="ECO:0007669"/>
    <property type="project" value="UniProtKB-KW"/>
</dbReference>
<evidence type="ECO:0000256" key="4">
    <source>
        <dbReference type="ARBA" id="ARBA00022807"/>
    </source>
</evidence>
<comment type="caution">
    <text evidence="6">The sequence shown here is derived from an EMBL/GenBank/DDBJ whole genome shotgun (WGS) entry which is preliminary data.</text>
</comment>
<protein>
    <submittedName>
        <fullName evidence="6">Uncharacterized protein</fullName>
    </submittedName>
</protein>
<proteinExistence type="inferred from homology"/>
<dbReference type="Proteomes" id="UP000770015">
    <property type="component" value="Unassembled WGS sequence"/>
</dbReference>
<dbReference type="Gene3D" id="3.40.630.20">
    <property type="entry name" value="Peptidase C15, pyroglutamyl peptidase I-like"/>
    <property type="match status" value="1"/>
</dbReference>
<keyword evidence="4" id="KW-0788">Thiol protease</keyword>
<sequence length="293" mass="32791">MGSQAETEDEFTVLVTGFAPFKTAYPVNPAWEIASRLPAYLPAAVPSSSEPSTSAPALPRVRILVHPEAVRVNYQTVRKLVPKLWQTRDSFDEAPPLETTDGADGNATNVDADAGPDSGSLREKPAKIDVCIHIGMADPRLYYSIEHRAHRDGYTMPDVDGERLLDEERRRRQGDEWIWSGVPKELETAFDVGDVLDRWKKHSPADSDLRISEDAGRYLCDFIYFSSLAYLYKRGEKQRAIFLHVPSNASDAAVAKGRELTIQLIRSLVESEISRQRNVAIRKGDKIAVELRV</sequence>
<name>A0A9P9ABM5_9PEZI</name>
<keyword evidence="7" id="KW-1185">Reference proteome</keyword>
<organism evidence="6 7">
    <name type="scientific">Plectosphaerella plurivora</name>
    <dbReference type="NCBI Taxonomy" id="936078"/>
    <lineage>
        <taxon>Eukaryota</taxon>
        <taxon>Fungi</taxon>
        <taxon>Dikarya</taxon>
        <taxon>Ascomycota</taxon>
        <taxon>Pezizomycotina</taxon>
        <taxon>Sordariomycetes</taxon>
        <taxon>Hypocreomycetidae</taxon>
        <taxon>Glomerellales</taxon>
        <taxon>Plectosphaerellaceae</taxon>
        <taxon>Plectosphaerella</taxon>
    </lineage>
</organism>
<dbReference type="GO" id="GO:0008234">
    <property type="term" value="F:cysteine-type peptidase activity"/>
    <property type="evidence" value="ECO:0007669"/>
    <property type="project" value="UniProtKB-KW"/>
</dbReference>
<dbReference type="OrthoDB" id="407146at2759"/>
<gene>
    <name evidence="6" type="ORF">F5X68DRAFT_205124</name>
</gene>
<comment type="similarity">
    <text evidence="1">Belongs to the peptidase C15 family.</text>
</comment>
<keyword evidence="3" id="KW-0378">Hydrolase</keyword>
<reference evidence="6" key="1">
    <citation type="journal article" date="2021" name="Nat. Commun.">
        <title>Genetic determinants of endophytism in the Arabidopsis root mycobiome.</title>
        <authorList>
            <person name="Mesny F."/>
            <person name="Miyauchi S."/>
            <person name="Thiergart T."/>
            <person name="Pickel B."/>
            <person name="Atanasova L."/>
            <person name="Karlsson M."/>
            <person name="Huettel B."/>
            <person name="Barry K.W."/>
            <person name="Haridas S."/>
            <person name="Chen C."/>
            <person name="Bauer D."/>
            <person name="Andreopoulos W."/>
            <person name="Pangilinan J."/>
            <person name="LaButti K."/>
            <person name="Riley R."/>
            <person name="Lipzen A."/>
            <person name="Clum A."/>
            <person name="Drula E."/>
            <person name="Henrissat B."/>
            <person name="Kohler A."/>
            <person name="Grigoriev I.V."/>
            <person name="Martin F.M."/>
            <person name="Hacquard S."/>
        </authorList>
    </citation>
    <scope>NUCLEOTIDE SEQUENCE</scope>
    <source>
        <strain evidence="6">MPI-SDFR-AT-0117</strain>
    </source>
</reference>
<keyword evidence="2" id="KW-0645">Protease</keyword>
<evidence type="ECO:0000256" key="1">
    <source>
        <dbReference type="ARBA" id="ARBA00006641"/>
    </source>
</evidence>
<evidence type="ECO:0000313" key="6">
    <source>
        <dbReference type="EMBL" id="KAH6689166.1"/>
    </source>
</evidence>
<dbReference type="Pfam" id="PF01470">
    <property type="entry name" value="Peptidase_C15"/>
    <property type="match status" value="1"/>
</dbReference>
<evidence type="ECO:0000313" key="7">
    <source>
        <dbReference type="Proteomes" id="UP000770015"/>
    </source>
</evidence>
<dbReference type="InterPro" id="IPR036440">
    <property type="entry name" value="Peptidase_C15-like_sf"/>
</dbReference>
<dbReference type="PANTHER" id="PTHR23402">
    <property type="entry name" value="PROTEASE FAMILY C15 PYROGLUTAMYL-PEPTIDASE I-RELATED"/>
    <property type="match status" value="1"/>
</dbReference>
<feature type="region of interest" description="Disordered" evidence="5">
    <location>
        <begin position="91"/>
        <end position="122"/>
    </location>
</feature>
<dbReference type="InterPro" id="IPR016125">
    <property type="entry name" value="Peptidase_C15-like"/>
</dbReference>
<dbReference type="PANTHER" id="PTHR23402:SF1">
    <property type="entry name" value="PYROGLUTAMYL-PEPTIDASE I"/>
    <property type="match status" value="1"/>
</dbReference>
<dbReference type="SUPFAM" id="SSF53182">
    <property type="entry name" value="Pyrrolidone carboxyl peptidase (pyroglutamate aminopeptidase)"/>
    <property type="match status" value="1"/>
</dbReference>
<dbReference type="EMBL" id="JAGSXJ010000008">
    <property type="protein sequence ID" value="KAH6689166.1"/>
    <property type="molecule type" value="Genomic_DNA"/>
</dbReference>